<evidence type="ECO:0000259" key="1">
    <source>
        <dbReference type="Pfam" id="PF00534"/>
    </source>
</evidence>
<dbReference type="InterPro" id="IPR001296">
    <property type="entry name" value="Glyco_trans_1"/>
</dbReference>
<accession>A0ABU9DDK4</accession>
<dbReference type="CDD" id="cd03801">
    <property type="entry name" value="GT4_PimA-like"/>
    <property type="match status" value="1"/>
</dbReference>
<feature type="domain" description="Glycosyltransferase subfamily 4-like N-terminal" evidence="2">
    <location>
        <begin position="12"/>
        <end position="173"/>
    </location>
</feature>
<name>A0ABU9DDK4_9BACL</name>
<reference evidence="3 4" key="1">
    <citation type="submission" date="2024-04" db="EMBL/GenBank/DDBJ databases">
        <title>draft genome sequnece of Paenibacillus filicis.</title>
        <authorList>
            <person name="Kim D.-U."/>
        </authorList>
    </citation>
    <scope>NUCLEOTIDE SEQUENCE [LARGE SCALE GENOMIC DNA]</scope>
    <source>
        <strain evidence="3 4">KACC14197</strain>
    </source>
</reference>
<feature type="domain" description="Glycosyl transferase family 1" evidence="1">
    <location>
        <begin position="187"/>
        <end position="357"/>
    </location>
</feature>
<dbReference type="GO" id="GO:0016757">
    <property type="term" value="F:glycosyltransferase activity"/>
    <property type="evidence" value="ECO:0007669"/>
    <property type="project" value="UniProtKB-KW"/>
</dbReference>
<dbReference type="PANTHER" id="PTHR45947">
    <property type="entry name" value="SULFOQUINOVOSYL TRANSFERASE SQD2"/>
    <property type="match status" value="1"/>
</dbReference>
<keyword evidence="4" id="KW-1185">Reference proteome</keyword>
<protein>
    <submittedName>
        <fullName evidence="3">Glycosyltransferase family 4 protein</fullName>
        <ecNumber evidence="3">2.4.-.-</ecNumber>
    </submittedName>
</protein>
<dbReference type="InterPro" id="IPR028098">
    <property type="entry name" value="Glyco_trans_4-like_N"/>
</dbReference>
<organism evidence="3 4">
    <name type="scientific">Paenibacillus filicis</name>
    <dbReference type="NCBI Taxonomy" id="669464"/>
    <lineage>
        <taxon>Bacteria</taxon>
        <taxon>Bacillati</taxon>
        <taxon>Bacillota</taxon>
        <taxon>Bacilli</taxon>
        <taxon>Bacillales</taxon>
        <taxon>Paenibacillaceae</taxon>
        <taxon>Paenibacillus</taxon>
    </lineage>
</organism>
<proteinExistence type="predicted"/>
<evidence type="ECO:0000313" key="3">
    <source>
        <dbReference type="EMBL" id="MEK8126936.1"/>
    </source>
</evidence>
<dbReference type="Gene3D" id="3.40.50.2000">
    <property type="entry name" value="Glycogen Phosphorylase B"/>
    <property type="match status" value="2"/>
</dbReference>
<sequence length="405" mass="45068">MNVAFYNHTSVVSGAEISLLLTAGHLEQAQAILFAPEGELTERAETMGIQVVKIPGYRARMSKNPLRLLKDMAGMLWAGHAFARAVKAHRIDLVHANSLRAGIMAALFGWLHRKPIVWHVRDNPPQGMFGRAIGLAARRTAAALICISEAVRQGFSERGLDDRLHLIHNGVALKEFDDYAKKAHRLRIREELNTPQDAPLLAIIGQIAPWKRQEDAIHALKHLRKSGHQAQLWIVGEAKFRQENKDYLDYLHKLVEEYELQPYVRFTGFREDVMEICCAADLLLLCSDQEPFGRVLIEAMSQSIPVVGTNAGGVPEIVVHDSCGLLYPVADVSTLTLHVNKLLQSPALRISMGRRAASRVREAFTIQDTARKVEALYEQIIPGLQGKAAEGVYRLTSSGGKEFSR</sequence>
<evidence type="ECO:0000313" key="4">
    <source>
        <dbReference type="Proteomes" id="UP001469365"/>
    </source>
</evidence>
<dbReference type="EC" id="2.4.-.-" evidence="3"/>
<gene>
    <name evidence="3" type="ORF">WMW72_03335</name>
</gene>
<keyword evidence="3" id="KW-0328">Glycosyltransferase</keyword>
<dbReference type="Proteomes" id="UP001469365">
    <property type="component" value="Unassembled WGS sequence"/>
</dbReference>
<dbReference type="Pfam" id="PF00534">
    <property type="entry name" value="Glycos_transf_1"/>
    <property type="match status" value="1"/>
</dbReference>
<dbReference type="Pfam" id="PF13439">
    <property type="entry name" value="Glyco_transf_4"/>
    <property type="match status" value="1"/>
</dbReference>
<comment type="caution">
    <text evidence="3">The sequence shown here is derived from an EMBL/GenBank/DDBJ whole genome shotgun (WGS) entry which is preliminary data.</text>
</comment>
<dbReference type="PANTHER" id="PTHR45947:SF3">
    <property type="entry name" value="SULFOQUINOVOSYL TRANSFERASE SQD2"/>
    <property type="match status" value="1"/>
</dbReference>
<dbReference type="EMBL" id="JBBPCC010000001">
    <property type="protein sequence ID" value="MEK8126936.1"/>
    <property type="molecule type" value="Genomic_DNA"/>
</dbReference>
<dbReference type="SUPFAM" id="SSF53756">
    <property type="entry name" value="UDP-Glycosyltransferase/glycogen phosphorylase"/>
    <property type="match status" value="1"/>
</dbReference>
<dbReference type="RefSeq" id="WP_341413977.1">
    <property type="nucleotide sequence ID" value="NZ_JBBPCC010000001.1"/>
</dbReference>
<keyword evidence="3" id="KW-0808">Transferase</keyword>
<evidence type="ECO:0000259" key="2">
    <source>
        <dbReference type="Pfam" id="PF13439"/>
    </source>
</evidence>
<dbReference type="InterPro" id="IPR050194">
    <property type="entry name" value="Glycosyltransferase_grp1"/>
</dbReference>